<dbReference type="GO" id="GO:0004518">
    <property type="term" value="F:nuclease activity"/>
    <property type="evidence" value="ECO:0007669"/>
    <property type="project" value="UniProtKB-KW"/>
</dbReference>
<reference evidence="11 12" key="1">
    <citation type="journal article" date="2015" name="Genome Announc.">
        <title>Expanding the biotechnology potential of lactobacilli through comparative genomics of 213 strains and associated genera.</title>
        <authorList>
            <person name="Sun Z."/>
            <person name="Harris H.M."/>
            <person name="McCann A."/>
            <person name="Guo C."/>
            <person name="Argimon S."/>
            <person name="Zhang W."/>
            <person name="Yang X."/>
            <person name="Jeffery I.B."/>
            <person name="Cooney J.C."/>
            <person name="Kagawa T.F."/>
            <person name="Liu W."/>
            <person name="Song Y."/>
            <person name="Salvetti E."/>
            <person name="Wrobel A."/>
            <person name="Rasinkangas P."/>
            <person name="Parkhill J."/>
            <person name="Rea M.C."/>
            <person name="O'Sullivan O."/>
            <person name="Ritari J."/>
            <person name="Douillard F.P."/>
            <person name="Paul Ross R."/>
            <person name="Yang R."/>
            <person name="Briner A.E."/>
            <person name="Felis G.E."/>
            <person name="de Vos W.M."/>
            <person name="Barrangou R."/>
            <person name="Klaenhammer T.R."/>
            <person name="Caufield P.W."/>
            <person name="Cui Y."/>
            <person name="Zhang H."/>
            <person name="O'Toole P.W."/>
        </authorList>
    </citation>
    <scope>NUCLEOTIDE SEQUENCE [LARGE SCALE GENOMIC DNA]</scope>
    <source>
        <strain evidence="11 12">DSM 20253</strain>
    </source>
</reference>
<dbReference type="GO" id="GO:0005524">
    <property type="term" value="F:ATP binding"/>
    <property type="evidence" value="ECO:0007669"/>
    <property type="project" value="UniProtKB-KW"/>
</dbReference>
<dbReference type="Pfam" id="PF22590">
    <property type="entry name" value="Cas3-like_C_2"/>
    <property type="match status" value="1"/>
</dbReference>
<dbReference type="PROSITE" id="PS51643">
    <property type="entry name" value="HD_CAS3"/>
    <property type="match status" value="1"/>
</dbReference>
<dbReference type="GO" id="GO:0046872">
    <property type="term" value="F:metal ion binding"/>
    <property type="evidence" value="ECO:0007669"/>
    <property type="project" value="UniProtKB-KW"/>
</dbReference>
<comment type="similarity">
    <text evidence="1">In the N-terminal section; belongs to the CRISPR-associated nuclease Cas3-HD family.</text>
</comment>
<name>A0A0R2DAG2_9LACO</name>
<comment type="similarity">
    <text evidence="2">In the central section; belongs to the CRISPR-associated helicase Cas3 family.</text>
</comment>
<dbReference type="GO" id="GO:0016787">
    <property type="term" value="F:hydrolase activity"/>
    <property type="evidence" value="ECO:0007669"/>
    <property type="project" value="UniProtKB-KW"/>
</dbReference>
<keyword evidence="12" id="KW-1185">Reference proteome</keyword>
<dbReference type="GO" id="GO:0004386">
    <property type="term" value="F:helicase activity"/>
    <property type="evidence" value="ECO:0007669"/>
    <property type="project" value="UniProtKB-KW"/>
</dbReference>
<dbReference type="AlphaFoldDB" id="A0A0R2DAG2"/>
<keyword evidence="4" id="KW-0479">Metal-binding</keyword>
<evidence type="ECO:0000256" key="6">
    <source>
        <dbReference type="ARBA" id="ARBA00022801"/>
    </source>
</evidence>
<evidence type="ECO:0000256" key="3">
    <source>
        <dbReference type="ARBA" id="ARBA00022722"/>
    </source>
</evidence>
<keyword evidence="9" id="KW-0051">Antiviral defense</keyword>
<dbReference type="RefSeq" id="WP_057874020.1">
    <property type="nucleotide sequence ID" value="NZ_AYYI01000038.1"/>
</dbReference>
<evidence type="ECO:0000256" key="2">
    <source>
        <dbReference type="ARBA" id="ARBA00009046"/>
    </source>
</evidence>
<dbReference type="InterPro" id="IPR054712">
    <property type="entry name" value="Cas3-like_dom"/>
</dbReference>
<dbReference type="SMART" id="SM00487">
    <property type="entry name" value="DEXDc"/>
    <property type="match status" value="1"/>
</dbReference>
<evidence type="ECO:0000259" key="10">
    <source>
        <dbReference type="PROSITE" id="PS51643"/>
    </source>
</evidence>
<dbReference type="NCBIfam" id="TIGR01587">
    <property type="entry name" value="cas3_core"/>
    <property type="match status" value="1"/>
</dbReference>
<dbReference type="InterPro" id="IPR006674">
    <property type="entry name" value="HD_domain"/>
</dbReference>
<evidence type="ECO:0000313" key="11">
    <source>
        <dbReference type="EMBL" id="KRM97689.1"/>
    </source>
</evidence>
<dbReference type="OrthoDB" id="9810236at2"/>
<dbReference type="EMBL" id="AYYI01000038">
    <property type="protein sequence ID" value="KRM97689.1"/>
    <property type="molecule type" value="Genomic_DNA"/>
</dbReference>
<dbReference type="PATRIC" id="fig|1423796.3.peg.1480"/>
<dbReference type="Pfam" id="PF01966">
    <property type="entry name" value="HD"/>
    <property type="match status" value="1"/>
</dbReference>
<dbReference type="CDD" id="cd09641">
    <property type="entry name" value="Cas3''_I"/>
    <property type="match status" value="1"/>
</dbReference>
<evidence type="ECO:0000256" key="8">
    <source>
        <dbReference type="ARBA" id="ARBA00022840"/>
    </source>
</evidence>
<comment type="caution">
    <text evidence="11">The sequence shown here is derived from an EMBL/GenBank/DDBJ whole genome shotgun (WGS) entry which is preliminary data.</text>
</comment>
<dbReference type="Gene3D" id="3.40.50.300">
    <property type="entry name" value="P-loop containing nucleotide triphosphate hydrolases"/>
    <property type="match status" value="2"/>
</dbReference>
<dbReference type="SUPFAM" id="SSF109604">
    <property type="entry name" value="HD-domain/PDEase-like"/>
    <property type="match status" value="1"/>
</dbReference>
<evidence type="ECO:0000256" key="9">
    <source>
        <dbReference type="ARBA" id="ARBA00023118"/>
    </source>
</evidence>
<dbReference type="InterPro" id="IPR038257">
    <property type="entry name" value="CRISPR-assoc_Cas3_HD_sf"/>
</dbReference>
<dbReference type="STRING" id="1423796.FC24_GL001453"/>
<dbReference type="Pfam" id="PF04851">
    <property type="entry name" value="ResIII"/>
    <property type="match status" value="1"/>
</dbReference>
<dbReference type="InterPro" id="IPR014001">
    <property type="entry name" value="Helicase_ATP-bd"/>
</dbReference>
<keyword evidence="6" id="KW-0378">Hydrolase</keyword>
<dbReference type="InterPro" id="IPR027417">
    <property type="entry name" value="P-loop_NTPase"/>
</dbReference>
<evidence type="ECO:0000256" key="4">
    <source>
        <dbReference type="ARBA" id="ARBA00022723"/>
    </source>
</evidence>
<protein>
    <recommendedName>
        <fullName evidence="10">HD Cas3-type domain-containing protein</fullName>
    </recommendedName>
</protein>
<evidence type="ECO:0000256" key="5">
    <source>
        <dbReference type="ARBA" id="ARBA00022741"/>
    </source>
</evidence>
<dbReference type="InterPro" id="IPR006474">
    <property type="entry name" value="Helicase_Cas3_CRISPR-ass_core"/>
</dbReference>
<dbReference type="Gene3D" id="1.10.3210.30">
    <property type="match status" value="1"/>
</dbReference>
<evidence type="ECO:0000256" key="1">
    <source>
        <dbReference type="ARBA" id="ARBA00006847"/>
    </source>
</evidence>
<gene>
    <name evidence="11" type="ORF">FC24_GL001453</name>
</gene>
<keyword evidence="8" id="KW-0067">ATP-binding</keyword>
<feature type="domain" description="HD Cas3-type" evidence="10">
    <location>
        <begin position="10"/>
        <end position="199"/>
    </location>
</feature>
<dbReference type="Proteomes" id="UP000051638">
    <property type="component" value="Unassembled WGS sequence"/>
</dbReference>
<keyword evidence="5" id="KW-0547">Nucleotide-binding</keyword>
<dbReference type="NCBIfam" id="TIGR01596">
    <property type="entry name" value="cas3_HD"/>
    <property type="match status" value="1"/>
</dbReference>
<dbReference type="GO" id="GO:0003677">
    <property type="term" value="F:DNA binding"/>
    <property type="evidence" value="ECO:0007669"/>
    <property type="project" value="InterPro"/>
</dbReference>
<evidence type="ECO:0000256" key="7">
    <source>
        <dbReference type="ARBA" id="ARBA00022806"/>
    </source>
</evidence>
<keyword evidence="3" id="KW-0540">Nuclease</keyword>
<evidence type="ECO:0000313" key="12">
    <source>
        <dbReference type="Proteomes" id="UP000051638"/>
    </source>
</evidence>
<organism evidence="11 12">
    <name type="scientific">Loigolactobacillus rennini DSM 20253</name>
    <dbReference type="NCBI Taxonomy" id="1423796"/>
    <lineage>
        <taxon>Bacteria</taxon>
        <taxon>Bacillati</taxon>
        <taxon>Bacillota</taxon>
        <taxon>Bacilli</taxon>
        <taxon>Lactobacillales</taxon>
        <taxon>Lactobacillaceae</taxon>
        <taxon>Loigolactobacillus</taxon>
    </lineage>
</organism>
<dbReference type="SUPFAM" id="SSF52540">
    <property type="entry name" value="P-loop containing nucleoside triphosphate hydrolases"/>
    <property type="match status" value="1"/>
</dbReference>
<proteinExistence type="inferred from homology"/>
<dbReference type="CDD" id="cd17930">
    <property type="entry name" value="DEXHc_cas3"/>
    <property type="match status" value="1"/>
</dbReference>
<sequence length="821" mass="92858">MTYLAHISQDDGREQSLNSHLLNVRQLCEKWGADCQLTHVCGLAGWLHDVGKYNQDFQRYIKGISNAKRGSIDHSTAGAIYLAEYDGQVDHDAAQLLTELVGNAIMAHHNPKGILDFVGPNGAAPFSKRLAKLQDDPRYKQQYEQDWTPFFADFKQSDFTTYYQQAISEIQSLTTAKLIKDQTFYLRFVLSVLIDADHTDTADFEEGYAGDHQEDTAAILANYDAVDEAAVKQQIVENQQQRNPKTKRLNQLRQEMSDACYRAANDTAGIYSLSVPTGGGKTLSSLRFALRKAKTQNVQRIVYVVPYTTIIEQNADVIRKRLNGNKEDSHNILEYHSNISNEPNDKSDFYDPNYYYARDSWNAPIILTSQVAYLNALFGSGSKNIRHMHRLVHSVIIFDEVQTLPVKCIQLNNDALKWFTQQGTTSLLCTATQPALDQVQNGLTVKKEIVPDLEQAQEAFKRVEITPVLNQDEQLKVFTIPDLIAFIETKLADNNSLLVILNTKAAVLAAYQALPEQENLLKYHLSTAMCPKNRQDKFFSIKTQLENNNQKIVVFATNLIEAGVDLSFSCVIRSCAGIDSVIQAAGRCNRNNEKTMGHTYLIQMDRDVERIGGPLKFIQQAAHITKVLVHENLHHSLLSNQVIKQYFTRLYMARNTQLPYPITTLNDNESLLLYPLIAFTKENGEEYQPSSKWLTGYIQKWRKFFPNRLTTAPNTVAKYFQVIDSETTDVIVQYDKDSEKLVSELLSEKSKFSDISQLLKQAQQYCVSVYGDLKNANSQLGQLYASGSIKYYPEQDIYVAEAGAYSEDYGLGKGKLDLLAY</sequence>
<dbReference type="InterPro" id="IPR006935">
    <property type="entry name" value="Helicase/UvrB_N"/>
</dbReference>
<dbReference type="GO" id="GO:0051607">
    <property type="term" value="P:defense response to virus"/>
    <property type="evidence" value="ECO:0007669"/>
    <property type="project" value="UniProtKB-KW"/>
</dbReference>
<dbReference type="InterPro" id="IPR006483">
    <property type="entry name" value="CRISPR-assoc_Cas3_HD"/>
</dbReference>
<accession>A0A0R2DAG2</accession>
<keyword evidence="7" id="KW-0347">Helicase</keyword>